<organism evidence="3 4">
    <name type="scientific">Tenacibaculum aiptasiae</name>
    <dbReference type="NCBI Taxonomy" id="426481"/>
    <lineage>
        <taxon>Bacteria</taxon>
        <taxon>Pseudomonadati</taxon>
        <taxon>Bacteroidota</taxon>
        <taxon>Flavobacteriia</taxon>
        <taxon>Flavobacteriales</taxon>
        <taxon>Flavobacteriaceae</taxon>
        <taxon>Tenacibaculum</taxon>
    </lineage>
</organism>
<feature type="domain" description="LysM" evidence="2">
    <location>
        <begin position="156"/>
        <end position="199"/>
    </location>
</feature>
<sequence length="200" mass="22992">MKIKLSFILLLLMGVNSYAQKKGLPEGWTRIQQNGKRAYKNLVTGKISKRYPKTPALKPIEDTVFDPTIIHIVKEGETLISIAKKYSFDIAKLHELNSFSKSKIEVGEEVILGYAHNQQEKKAFYNGDVNVLNHDHDHDDDYGYYDKTEKKNVGFKYHIVLSGETLYRVAMNYKLSVEELKKLNNLKKATIMVGQKLRVK</sequence>
<dbReference type="GO" id="GO:0008932">
    <property type="term" value="F:lytic endotransglycosylase activity"/>
    <property type="evidence" value="ECO:0007669"/>
    <property type="project" value="TreeGrafter"/>
</dbReference>
<dbReference type="InterPro" id="IPR018392">
    <property type="entry name" value="LysM"/>
</dbReference>
<keyword evidence="4" id="KW-1185">Reference proteome</keyword>
<keyword evidence="1" id="KW-0732">Signal</keyword>
<dbReference type="OrthoDB" id="2149800at2"/>
<dbReference type="PROSITE" id="PS51782">
    <property type="entry name" value="LYSM"/>
    <property type="match status" value="2"/>
</dbReference>
<evidence type="ECO:0000313" key="4">
    <source>
        <dbReference type="Proteomes" id="UP000467305"/>
    </source>
</evidence>
<dbReference type="Pfam" id="PF01476">
    <property type="entry name" value="LysM"/>
    <property type="match status" value="2"/>
</dbReference>
<dbReference type="Gene3D" id="3.10.350.10">
    <property type="entry name" value="LysM domain"/>
    <property type="match status" value="2"/>
</dbReference>
<dbReference type="InterPro" id="IPR036779">
    <property type="entry name" value="LysM_dom_sf"/>
</dbReference>
<dbReference type="SUPFAM" id="SSF54106">
    <property type="entry name" value="LysM domain"/>
    <property type="match status" value="2"/>
</dbReference>
<evidence type="ECO:0000259" key="2">
    <source>
        <dbReference type="PROSITE" id="PS51782"/>
    </source>
</evidence>
<reference evidence="3 4" key="1">
    <citation type="submission" date="2019-09" db="EMBL/GenBank/DDBJ databases">
        <authorList>
            <person name="Cao W.R."/>
        </authorList>
    </citation>
    <scope>NUCLEOTIDE SEQUENCE [LARGE SCALE GENOMIC DNA]</scope>
    <source>
        <strain evidence="4">a4</strain>
    </source>
</reference>
<dbReference type="AlphaFoldDB" id="A0A7J5AQK5"/>
<dbReference type="PANTHER" id="PTHR33734">
    <property type="entry name" value="LYSM DOMAIN-CONTAINING GPI-ANCHORED PROTEIN 2"/>
    <property type="match status" value="1"/>
</dbReference>
<protein>
    <submittedName>
        <fullName evidence="3">LysM peptidoglycan-binding domain-containing protein</fullName>
    </submittedName>
</protein>
<evidence type="ECO:0000256" key="1">
    <source>
        <dbReference type="SAM" id="SignalP"/>
    </source>
</evidence>
<gene>
    <name evidence="3" type="ORF">F7018_06195</name>
</gene>
<evidence type="ECO:0000313" key="3">
    <source>
        <dbReference type="EMBL" id="KAB1159899.1"/>
    </source>
</evidence>
<name>A0A7J5AQK5_9FLAO</name>
<dbReference type="PANTHER" id="PTHR33734:SF22">
    <property type="entry name" value="MEMBRANE-BOUND LYTIC MUREIN TRANSGLYCOSYLASE D"/>
    <property type="match status" value="1"/>
</dbReference>
<dbReference type="Proteomes" id="UP000467305">
    <property type="component" value="Unassembled WGS sequence"/>
</dbReference>
<accession>A0A7J5AQK5</accession>
<dbReference type="EMBL" id="WAAU01000008">
    <property type="protein sequence ID" value="KAB1159899.1"/>
    <property type="molecule type" value="Genomic_DNA"/>
</dbReference>
<feature type="signal peptide" evidence="1">
    <location>
        <begin position="1"/>
        <end position="19"/>
    </location>
</feature>
<dbReference type="RefSeq" id="WP_150899143.1">
    <property type="nucleotide sequence ID" value="NZ_WAAU01000008.1"/>
</dbReference>
<feature type="domain" description="LysM" evidence="2">
    <location>
        <begin position="69"/>
        <end position="112"/>
    </location>
</feature>
<comment type="caution">
    <text evidence="3">The sequence shown here is derived from an EMBL/GenBank/DDBJ whole genome shotgun (WGS) entry which is preliminary data.</text>
</comment>
<dbReference type="CDD" id="cd00118">
    <property type="entry name" value="LysM"/>
    <property type="match status" value="2"/>
</dbReference>
<dbReference type="SMART" id="SM00257">
    <property type="entry name" value="LysM"/>
    <property type="match status" value="2"/>
</dbReference>
<feature type="chain" id="PRO_5029715235" evidence="1">
    <location>
        <begin position="20"/>
        <end position="200"/>
    </location>
</feature>
<proteinExistence type="predicted"/>